<evidence type="ECO:0000313" key="3">
    <source>
        <dbReference type="EMBL" id="MCQ4163481.1"/>
    </source>
</evidence>
<organism evidence="3 4">
    <name type="scientific">Tahibacter harae</name>
    <dbReference type="NCBI Taxonomy" id="2963937"/>
    <lineage>
        <taxon>Bacteria</taxon>
        <taxon>Pseudomonadati</taxon>
        <taxon>Pseudomonadota</taxon>
        <taxon>Gammaproteobacteria</taxon>
        <taxon>Lysobacterales</taxon>
        <taxon>Rhodanobacteraceae</taxon>
        <taxon>Tahibacter</taxon>
    </lineage>
</organism>
<dbReference type="RefSeq" id="WP_255910686.1">
    <property type="nucleotide sequence ID" value="NZ_JANFQO010000002.1"/>
</dbReference>
<comment type="caution">
    <text evidence="3">The sequence shown here is derived from an EMBL/GenBank/DDBJ whole genome shotgun (WGS) entry which is preliminary data.</text>
</comment>
<dbReference type="Pfam" id="PF00378">
    <property type="entry name" value="ECH_1"/>
    <property type="match status" value="1"/>
</dbReference>
<dbReference type="Gene3D" id="3.90.226.10">
    <property type="entry name" value="2-enoyl-CoA Hydratase, Chain A, domain 1"/>
    <property type="match status" value="1"/>
</dbReference>
<keyword evidence="4" id="KW-1185">Reference proteome</keyword>
<dbReference type="PANTHER" id="PTHR42964">
    <property type="entry name" value="ENOYL-COA HYDRATASE"/>
    <property type="match status" value="1"/>
</dbReference>
<proteinExistence type="inferred from homology"/>
<protein>
    <submittedName>
        <fullName evidence="3">Enoyl-CoA hydratase/isomerase</fullName>
        <ecNumber evidence="3">4.2.1.17</ecNumber>
    </submittedName>
</protein>
<dbReference type="InterPro" id="IPR018376">
    <property type="entry name" value="Enoyl-CoA_hyd/isom_CS"/>
</dbReference>
<evidence type="ECO:0000256" key="2">
    <source>
        <dbReference type="RuleBase" id="RU003707"/>
    </source>
</evidence>
<dbReference type="PANTHER" id="PTHR42964:SF1">
    <property type="entry name" value="POLYKETIDE BIOSYNTHESIS ENOYL-COA HYDRATASE PKSH-RELATED"/>
    <property type="match status" value="1"/>
</dbReference>
<sequence>MSYSTIRTRDEGSIRYLQLYRPEARNTINAQLIEECNDAVAAAEGQAAVLVIEGLPDVFCFGADFQGMRDALVQGEVGDDDGAGADKLYRLWLRIATGPFITVAHVRGQANAGGMGFVSACDIVLADAAARFSLSELLFGLYPACVLPFLIRRIGLTKANYMTVSTQPVGVEQAAAWGLVDAWQAQSEPLLARYLLRLRRLSPQSVAHYKNYLGQLNDSLSGARELAVRSNLAMNELPGVAEGIVRYVETGRFPWEA</sequence>
<dbReference type="EMBL" id="JANFQO010000002">
    <property type="protein sequence ID" value="MCQ4163481.1"/>
    <property type="molecule type" value="Genomic_DNA"/>
</dbReference>
<comment type="similarity">
    <text evidence="1 2">Belongs to the enoyl-CoA hydratase/isomerase family.</text>
</comment>
<dbReference type="CDD" id="cd06558">
    <property type="entry name" value="crotonase-like"/>
    <property type="match status" value="1"/>
</dbReference>
<dbReference type="GO" id="GO:0004300">
    <property type="term" value="F:enoyl-CoA hydratase activity"/>
    <property type="evidence" value="ECO:0007669"/>
    <property type="project" value="UniProtKB-EC"/>
</dbReference>
<dbReference type="InterPro" id="IPR029045">
    <property type="entry name" value="ClpP/crotonase-like_dom_sf"/>
</dbReference>
<keyword evidence="3" id="KW-0456">Lyase</keyword>
<name>A0ABT1QLS5_9GAMM</name>
<dbReference type="InterPro" id="IPR001753">
    <property type="entry name" value="Enoyl-CoA_hydra/iso"/>
</dbReference>
<reference evidence="3" key="1">
    <citation type="submission" date="2022-07" db="EMBL/GenBank/DDBJ databases">
        <title>Tahibacter sp., a new gammaproteobacterium isolated from the silt sample collected at pig farm.</title>
        <authorList>
            <person name="Chen H."/>
        </authorList>
    </citation>
    <scope>NUCLEOTIDE SEQUENCE</scope>
    <source>
        <strain evidence="3">P2K</strain>
    </source>
</reference>
<dbReference type="NCBIfam" id="NF005498">
    <property type="entry name" value="PRK07112.1"/>
    <property type="match status" value="1"/>
</dbReference>
<gene>
    <name evidence="3" type="ORF">NM961_02035</name>
</gene>
<evidence type="ECO:0000256" key="1">
    <source>
        <dbReference type="ARBA" id="ARBA00005254"/>
    </source>
</evidence>
<dbReference type="SUPFAM" id="SSF52096">
    <property type="entry name" value="ClpP/crotonase"/>
    <property type="match status" value="1"/>
</dbReference>
<dbReference type="EC" id="4.2.1.17" evidence="3"/>
<accession>A0ABT1QLS5</accession>
<evidence type="ECO:0000313" key="4">
    <source>
        <dbReference type="Proteomes" id="UP001165498"/>
    </source>
</evidence>
<dbReference type="Proteomes" id="UP001165498">
    <property type="component" value="Unassembled WGS sequence"/>
</dbReference>
<dbReference type="InterPro" id="IPR051683">
    <property type="entry name" value="Enoyl-CoA_Hydratase/Isomerase"/>
</dbReference>
<dbReference type="PROSITE" id="PS00166">
    <property type="entry name" value="ENOYL_COA_HYDRATASE"/>
    <property type="match status" value="1"/>
</dbReference>